<sequence length="23" mass="2344">VGSNPTGGTIYSFIIFITGSKAL</sequence>
<reference evidence="1" key="1">
    <citation type="submission" date="2018-05" db="EMBL/GenBank/DDBJ databases">
        <authorList>
            <person name="Lanie J.A."/>
            <person name="Ng W.-L."/>
            <person name="Kazmierczak K.M."/>
            <person name="Andrzejewski T.M."/>
            <person name="Davidsen T.M."/>
            <person name="Wayne K.J."/>
            <person name="Tettelin H."/>
            <person name="Glass J.I."/>
            <person name="Rusch D."/>
            <person name="Podicherti R."/>
            <person name="Tsui H.-C.T."/>
            <person name="Winkler M.E."/>
        </authorList>
    </citation>
    <scope>NUCLEOTIDE SEQUENCE</scope>
</reference>
<dbReference type="EMBL" id="UINC01052517">
    <property type="protein sequence ID" value="SVB67939.1"/>
    <property type="molecule type" value="Genomic_DNA"/>
</dbReference>
<accession>A0A382FZ90</accession>
<organism evidence="1">
    <name type="scientific">marine metagenome</name>
    <dbReference type="NCBI Taxonomy" id="408172"/>
    <lineage>
        <taxon>unclassified sequences</taxon>
        <taxon>metagenomes</taxon>
        <taxon>ecological metagenomes</taxon>
    </lineage>
</organism>
<proteinExistence type="predicted"/>
<name>A0A382FZ90_9ZZZZ</name>
<feature type="non-terminal residue" evidence="1">
    <location>
        <position position="1"/>
    </location>
</feature>
<protein>
    <submittedName>
        <fullName evidence="1">Uncharacterized protein</fullName>
    </submittedName>
</protein>
<evidence type="ECO:0000313" key="1">
    <source>
        <dbReference type="EMBL" id="SVB67939.1"/>
    </source>
</evidence>
<gene>
    <name evidence="1" type="ORF">METZ01_LOCUS220793</name>
</gene>
<dbReference type="AlphaFoldDB" id="A0A382FZ90"/>